<dbReference type="Ensembl" id="ENSHCOT00000018547.1">
    <property type="protein sequence ID" value="ENSHCOP00000011733.1"/>
    <property type="gene ID" value="ENSHCOG00000014623.1"/>
</dbReference>
<feature type="transmembrane region" description="Helical" evidence="2">
    <location>
        <begin position="323"/>
        <end position="345"/>
    </location>
</feature>
<dbReference type="GeneTree" id="ENSGT00940000164287"/>
<accession>A0A3Q2Y442</accession>
<protein>
    <submittedName>
        <fullName evidence="3">Coiled-coil domain containing 51</fullName>
    </submittedName>
</protein>
<reference evidence="3" key="2">
    <citation type="submission" date="2025-09" db="UniProtKB">
        <authorList>
            <consortium name="Ensembl"/>
        </authorList>
    </citation>
    <scope>IDENTIFICATION</scope>
</reference>
<organism evidence="3 4">
    <name type="scientific">Hippocampus comes</name>
    <name type="common">Tiger tail seahorse</name>
    <dbReference type="NCBI Taxonomy" id="109280"/>
    <lineage>
        <taxon>Eukaryota</taxon>
        <taxon>Metazoa</taxon>
        <taxon>Chordata</taxon>
        <taxon>Craniata</taxon>
        <taxon>Vertebrata</taxon>
        <taxon>Euteleostomi</taxon>
        <taxon>Actinopterygii</taxon>
        <taxon>Neopterygii</taxon>
        <taxon>Teleostei</taxon>
        <taxon>Neoteleostei</taxon>
        <taxon>Acanthomorphata</taxon>
        <taxon>Syngnathiaria</taxon>
        <taxon>Syngnathiformes</taxon>
        <taxon>Syngnathoidei</taxon>
        <taxon>Syngnathidae</taxon>
        <taxon>Hippocampus</taxon>
    </lineage>
</organism>
<keyword evidence="2" id="KW-1133">Transmembrane helix</keyword>
<reference evidence="3" key="1">
    <citation type="submission" date="2025-08" db="UniProtKB">
        <authorList>
            <consortium name="Ensembl"/>
        </authorList>
    </citation>
    <scope>IDENTIFICATION</scope>
</reference>
<keyword evidence="4" id="KW-1185">Reference proteome</keyword>
<dbReference type="InterPro" id="IPR037660">
    <property type="entry name" value="CCDC51"/>
</dbReference>
<feature type="transmembrane region" description="Helical" evidence="2">
    <location>
        <begin position="175"/>
        <end position="194"/>
    </location>
</feature>
<dbReference type="OMA" id="NAVFAYT"/>
<sequence>VRTYCTHRQPSGPRLAAPNGLKERALSAIQHAGRLGQQWGRQSALMAAATMNSWWGKYEEFVGINEVRQAQTKVTEAEAAFMASRGLVREAHASLEAVQVRLKEARARLERVSREEAAYLELATLEHQLLRDERRLRAAHGHAEAAERETFASFSAAVRESHEKERTRAERTKNWSLIGSVLGALIGVMGSTYVNRVRLQELKSLLLEAQKGPESLQEALKVQAGNHRLQQDELGALIDSLRVSLRGAAVTEGSSPPPADRSPLLDSLLPQVSELRQSLGGVRGELSHVRKLLESGHRRGSDWTAGSAEDTQRTLGERIGRSTLYNAAFAYTAAALTVTAVYTLLRGGGA</sequence>
<name>A0A3Q2Y442_HIPCM</name>
<feature type="coiled-coil region" evidence="1">
    <location>
        <begin position="88"/>
        <end position="122"/>
    </location>
</feature>
<dbReference type="AlphaFoldDB" id="A0A3Q2Y442"/>
<dbReference type="PANTHER" id="PTHR28624:SF1">
    <property type="entry name" value="MITOCHONDRIAL POTASSIUM CHANNEL"/>
    <property type="match status" value="1"/>
</dbReference>
<keyword evidence="1" id="KW-0175">Coiled coil</keyword>
<dbReference type="PANTHER" id="PTHR28624">
    <property type="entry name" value="COILED-COIL DOMAIN-CONTAINING PROTEIN 51"/>
    <property type="match status" value="1"/>
</dbReference>
<evidence type="ECO:0000256" key="1">
    <source>
        <dbReference type="SAM" id="Coils"/>
    </source>
</evidence>
<keyword evidence="2" id="KW-0472">Membrane</keyword>
<dbReference type="STRING" id="109280.ENSHCOP00000011733"/>
<evidence type="ECO:0000313" key="4">
    <source>
        <dbReference type="Proteomes" id="UP000264820"/>
    </source>
</evidence>
<evidence type="ECO:0000313" key="3">
    <source>
        <dbReference type="Ensembl" id="ENSHCOP00000011733.1"/>
    </source>
</evidence>
<proteinExistence type="predicted"/>
<evidence type="ECO:0000256" key="2">
    <source>
        <dbReference type="SAM" id="Phobius"/>
    </source>
</evidence>
<keyword evidence="2" id="KW-0812">Transmembrane</keyword>
<dbReference type="Proteomes" id="UP000264820">
    <property type="component" value="Unplaced"/>
</dbReference>